<gene>
    <name evidence="1" type="ORF">HGM15179_006696</name>
</gene>
<organism evidence="1 2">
    <name type="scientific">Zosterops borbonicus</name>
    <dbReference type="NCBI Taxonomy" id="364589"/>
    <lineage>
        <taxon>Eukaryota</taxon>
        <taxon>Metazoa</taxon>
        <taxon>Chordata</taxon>
        <taxon>Craniata</taxon>
        <taxon>Vertebrata</taxon>
        <taxon>Euteleostomi</taxon>
        <taxon>Archelosauria</taxon>
        <taxon>Archosauria</taxon>
        <taxon>Dinosauria</taxon>
        <taxon>Saurischia</taxon>
        <taxon>Theropoda</taxon>
        <taxon>Coelurosauria</taxon>
        <taxon>Aves</taxon>
        <taxon>Neognathae</taxon>
        <taxon>Neoaves</taxon>
        <taxon>Telluraves</taxon>
        <taxon>Australaves</taxon>
        <taxon>Passeriformes</taxon>
        <taxon>Sylvioidea</taxon>
        <taxon>Zosteropidae</taxon>
        <taxon>Zosterops</taxon>
    </lineage>
</organism>
<dbReference type="PANTHER" id="PTHR33332">
    <property type="entry name" value="REVERSE TRANSCRIPTASE DOMAIN-CONTAINING PROTEIN"/>
    <property type="match status" value="1"/>
</dbReference>
<dbReference type="OrthoDB" id="6538161at2759"/>
<dbReference type="EMBL" id="SWJQ01000149">
    <property type="protein sequence ID" value="TRZ20425.1"/>
    <property type="molecule type" value="Genomic_DNA"/>
</dbReference>
<evidence type="ECO:0000313" key="1">
    <source>
        <dbReference type="EMBL" id="TRZ20425.1"/>
    </source>
</evidence>
<name>A0A8K1GN13_9PASS</name>
<keyword evidence="2" id="KW-1185">Reference proteome</keyword>
<protein>
    <submittedName>
        <fullName evidence="1">Uncharacterized protein</fullName>
    </submittedName>
</protein>
<sequence length="213" mass="23702">MGPEGYLSYHFQIRATIRTLAFSINSPVYITVLETDFVIEYSVSKSAGNTQVSDVVNMPEGWNSIQKNPNSLETLSHGNLMRFNKAKCKVLHLGQGSLPLSTQAGNEGTENSPAEKDLGVLVDERLDMTLQCALAAQKASCVLGCIQRSVANREKEMILPLCSVFMRHHLECCIQLWGLQKRKTTALLEQILRMATKPVRDLEHLSSKAKLKE</sequence>
<dbReference type="Proteomes" id="UP000796761">
    <property type="component" value="Unassembled WGS sequence"/>
</dbReference>
<proteinExistence type="predicted"/>
<comment type="caution">
    <text evidence="1">The sequence shown here is derived from an EMBL/GenBank/DDBJ whole genome shotgun (WGS) entry which is preliminary data.</text>
</comment>
<dbReference type="AlphaFoldDB" id="A0A8K1GN13"/>
<evidence type="ECO:0000313" key="2">
    <source>
        <dbReference type="Proteomes" id="UP000796761"/>
    </source>
</evidence>
<reference evidence="1" key="1">
    <citation type="submission" date="2019-04" db="EMBL/GenBank/DDBJ databases">
        <title>Genome assembly of Zosterops borbonicus 15179.</title>
        <authorList>
            <person name="Leroy T."/>
            <person name="Anselmetti Y."/>
            <person name="Tilak M.-K."/>
            <person name="Nabholz B."/>
        </authorList>
    </citation>
    <scope>NUCLEOTIDE SEQUENCE</scope>
    <source>
        <strain evidence="1">HGM_15179</strain>
        <tissue evidence="1">Muscle</tissue>
    </source>
</reference>
<accession>A0A8K1GN13</accession>